<dbReference type="Pfam" id="PF00005">
    <property type="entry name" value="ABC_tran"/>
    <property type="match status" value="2"/>
</dbReference>
<reference evidence="7" key="1">
    <citation type="submission" date="2017-05" db="EMBL/GenBank/DDBJ databases">
        <authorList>
            <person name="Ray J."/>
            <person name="Price M."/>
            <person name="Deutschbauer A."/>
        </authorList>
    </citation>
    <scope>NUCLEOTIDE SEQUENCE [LARGE SCALE GENOMIC DNA]</scope>
    <source>
        <strain evidence="7">DSM 19842</strain>
    </source>
</reference>
<dbReference type="GO" id="GO:0005524">
    <property type="term" value="F:ATP binding"/>
    <property type="evidence" value="ECO:0007669"/>
    <property type="project" value="UniProtKB-KW"/>
</dbReference>
<dbReference type="RefSeq" id="WP_025608670.1">
    <property type="nucleotide sequence ID" value="NZ_CP021235.1"/>
</dbReference>
<keyword evidence="3" id="KW-0547">Nucleotide-binding</keyword>
<sequence length="604" mass="66047">MKTTPILHVSDLRTAFSTDHGKITAVDGIAFEIYPGETVAIVGESGSGKSVTALSMLRLLEAAGSITGGQVVFQSEELGQVDLLQLPEKQLLQLRGNEISMVFQEPMSSLNPVYTCGQQVTEVLLLHTSLSKKQAKEHTIALFEQAKLPRPDKIYEAYPHEISGGQVQRVMIAMAMACEPSLLIADEPTTALDVTVQARMLQLIDELRVKDNTAVLFITHDLGVVAEIADRILVMYKGKIVEQGSVLEVFSQPQHPYTKGLLACRPTLSATPQSVLPTVSDFMEEDAQGCVLEKPLTMPKDSLPGTVTGNSATVAGKSPNKADRPLLQVEDLKVYFPVKKSFFGRSTAYVKAVDGVSFSVWPGETIGLVGESGCGKTTLGRSLLHLIKPSAGKVIFGGNDVALLSPAELRQSRRNLQMIFQDPQASLNPMHTVGEAVMEPMRVHKRYASDKERRVKATELLEKVGITPGQFHCYPHVLSGGQQQRVCIARALALQPKCLICDEAVSALDVSVQAQVLNLLNQLKQEFQITCIFITHDLSVARHMSDRILVMHQGRIVEQGTPEQLFFNPQQEYTRTLINAIPKGELEDIAAAQKKREQMKAGPA</sequence>
<gene>
    <name evidence="6" type="ORF">CA264_17345</name>
</gene>
<dbReference type="KEGG" id="pact:CA264_17345"/>
<dbReference type="SMART" id="SM00382">
    <property type="entry name" value="AAA"/>
    <property type="match status" value="2"/>
</dbReference>
<accession>A0A1X9YW36</accession>
<evidence type="ECO:0000259" key="5">
    <source>
        <dbReference type="PROSITE" id="PS50893"/>
    </source>
</evidence>
<dbReference type="GO" id="GO:0015833">
    <property type="term" value="P:peptide transport"/>
    <property type="evidence" value="ECO:0007669"/>
    <property type="project" value="InterPro"/>
</dbReference>
<feature type="domain" description="ABC transporter" evidence="5">
    <location>
        <begin position="7"/>
        <end position="262"/>
    </location>
</feature>
<dbReference type="CDD" id="cd03257">
    <property type="entry name" value="ABC_NikE_OppD_transporters"/>
    <property type="match status" value="2"/>
</dbReference>
<dbReference type="InterPro" id="IPR013563">
    <property type="entry name" value="Oligopep_ABC_C"/>
</dbReference>
<evidence type="ECO:0000256" key="4">
    <source>
        <dbReference type="ARBA" id="ARBA00022840"/>
    </source>
</evidence>
<dbReference type="GO" id="GO:0016887">
    <property type="term" value="F:ATP hydrolysis activity"/>
    <property type="evidence" value="ECO:0007669"/>
    <property type="project" value="InterPro"/>
</dbReference>
<dbReference type="FunFam" id="3.40.50.300:FF:000016">
    <property type="entry name" value="Oligopeptide ABC transporter ATP-binding component"/>
    <property type="match status" value="2"/>
</dbReference>
<keyword evidence="7" id="KW-1185">Reference proteome</keyword>
<dbReference type="NCBIfam" id="NF007739">
    <property type="entry name" value="PRK10419.1"/>
    <property type="match status" value="2"/>
</dbReference>
<evidence type="ECO:0000256" key="2">
    <source>
        <dbReference type="ARBA" id="ARBA00022448"/>
    </source>
</evidence>
<dbReference type="PANTHER" id="PTHR43776">
    <property type="entry name" value="TRANSPORT ATP-BINDING PROTEIN"/>
    <property type="match status" value="1"/>
</dbReference>
<dbReference type="Proteomes" id="UP000266292">
    <property type="component" value="Chromosome"/>
</dbReference>
<evidence type="ECO:0000313" key="6">
    <source>
        <dbReference type="EMBL" id="ARS37052.1"/>
    </source>
</evidence>
<dbReference type="Pfam" id="PF08352">
    <property type="entry name" value="oligo_HPY"/>
    <property type="match status" value="2"/>
</dbReference>
<dbReference type="SUPFAM" id="SSF52540">
    <property type="entry name" value="P-loop containing nucleoside triphosphate hydrolases"/>
    <property type="match status" value="2"/>
</dbReference>
<comment type="similarity">
    <text evidence="1">Belongs to the ABC transporter superfamily.</text>
</comment>
<dbReference type="Gene3D" id="3.40.50.300">
    <property type="entry name" value="P-loop containing nucleotide triphosphate hydrolases"/>
    <property type="match status" value="2"/>
</dbReference>
<feature type="domain" description="ABC transporter" evidence="5">
    <location>
        <begin position="327"/>
        <end position="578"/>
    </location>
</feature>
<dbReference type="OrthoDB" id="1115710at2"/>
<dbReference type="InterPro" id="IPR003593">
    <property type="entry name" value="AAA+_ATPase"/>
</dbReference>
<dbReference type="InterPro" id="IPR027417">
    <property type="entry name" value="P-loop_NTPase"/>
</dbReference>
<dbReference type="InterPro" id="IPR003439">
    <property type="entry name" value="ABC_transporter-like_ATP-bd"/>
</dbReference>
<dbReference type="STRING" id="709015.GCA_000472485_03502"/>
<evidence type="ECO:0000313" key="7">
    <source>
        <dbReference type="Proteomes" id="UP000266292"/>
    </source>
</evidence>
<name>A0A1X9YW36_9BACT</name>
<dbReference type="InterPro" id="IPR017871">
    <property type="entry name" value="ABC_transporter-like_CS"/>
</dbReference>
<dbReference type="EMBL" id="CP021235">
    <property type="protein sequence ID" value="ARS37052.1"/>
    <property type="molecule type" value="Genomic_DNA"/>
</dbReference>
<dbReference type="PROSITE" id="PS50893">
    <property type="entry name" value="ABC_TRANSPORTER_2"/>
    <property type="match status" value="2"/>
</dbReference>
<keyword evidence="2" id="KW-0813">Transport</keyword>
<dbReference type="InterPro" id="IPR050319">
    <property type="entry name" value="ABC_transp_ATP-bind"/>
</dbReference>
<protein>
    <submittedName>
        <fullName evidence="6">ABC transporter ATP-binding protein</fullName>
    </submittedName>
</protein>
<organism evidence="6 7">
    <name type="scientific">Pontibacter actiniarum</name>
    <dbReference type="NCBI Taxonomy" id="323450"/>
    <lineage>
        <taxon>Bacteria</taxon>
        <taxon>Pseudomonadati</taxon>
        <taxon>Bacteroidota</taxon>
        <taxon>Cytophagia</taxon>
        <taxon>Cytophagales</taxon>
        <taxon>Hymenobacteraceae</taxon>
        <taxon>Pontibacter</taxon>
    </lineage>
</organism>
<dbReference type="PROSITE" id="PS00211">
    <property type="entry name" value="ABC_TRANSPORTER_1"/>
    <property type="match status" value="1"/>
</dbReference>
<dbReference type="AlphaFoldDB" id="A0A1X9YW36"/>
<proteinExistence type="inferred from homology"/>
<evidence type="ECO:0000256" key="3">
    <source>
        <dbReference type="ARBA" id="ARBA00022741"/>
    </source>
</evidence>
<dbReference type="NCBIfam" id="NF008453">
    <property type="entry name" value="PRK11308.1"/>
    <property type="match status" value="2"/>
</dbReference>
<keyword evidence="4 6" id="KW-0067">ATP-binding</keyword>
<dbReference type="PANTHER" id="PTHR43776:SF7">
    <property type="entry name" value="D,D-DIPEPTIDE TRANSPORT ATP-BINDING PROTEIN DDPF-RELATED"/>
    <property type="match status" value="1"/>
</dbReference>
<evidence type="ECO:0000256" key="1">
    <source>
        <dbReference type="ARBA" id="ARBA00005417"/>
    </source>
</evidence>
<dbReference type="GO" id="GO:0055085">
    <property type="term" value="P:transmembrane transport"/>
    <property type="evidence" value="ECO:0007669"/>
    <property type="project" value="UniProtKB-ARBA"/>
</dbReference>